<dbReference type="PANTHER" id="PTHR45586">
    <property type="entry name" value="TPR REPEAT-CONTAINING PROTEIN PA4667"/>
    <property type="match status" value="1"/>
</dbReference>
<dbReference type="PANTHER" id="PTHR45586:SF1">
    <property type="entry name" value="LIPOPOLYSACCHARIDE ASSEMBLY PROTEIN B"/>
    <property type="match status" value="1"/>
</dbReference>
<dbReference type="SMART" id="SM00028">
    <property type="entry name" value="TPR"/>
    <property type="match status" value="4"/>
</dbReference>
<dbReference type="Gene3D" id="1.25.40.10">
    <property type="entry name" value="Tetratricopeptide repeat domain"/>
    <property type="match status" value="1"/>
</dbReference>
<evidence type="ECO:0000313" key="5">
    <source>
        <dbReference type="Proteomes" id="UP000011996"/>
    </source>
</evidence>
<gene>
    <name evidence="4" type="ORF">RESH_02513</name>
</gene>
<dbReference type="InterPro" id="IPR051012">
    <property type="entry name" value="CellSynth/LPSAsmb/PSIAsmb"/>
</dbReference>
<dbReference type="InterPro" id="IPR019734">
    <property type="entry name" value="TPR_rpt"/>
</dbReference>
<dbReference type="InterPro" id="IPR011990">
    <property type="entry name" value="TPR-like_helical_dom_sf"/>
</dbReference>
<name>M5S655_9BACT</name>
<dbReference type="Proteomes" id="UP000011996">
    <property type="component" value="Unassembled WGS sequence"/>
</dbReference>
<dbReference type="Pfam" id="PF13432">
    <property type="entry name" value="TPR_16"/>
    <property type="match status" value="1"/>
</dbReference>
<dbReference type="Pfam" id="PF14559">
    <property type="entry name" value="TPR_19"/>
    <property type="match status" value="1"/>
</dbReference>
<dbReference type="AlphaFoldDB" id="M5S655"/>
<evidence type="ECO:0000313" key="4">
    <source>
        <dbReference type="EMBL" id="EMI26931.1"/>
    </source>
</evidence>
<reference evidence="4 5" key="1">
    <citation type="journal article" date="2013" name="Mar. Genomics">
        <title>Expression of sulfatases in Rhodopirellula baltica and the diversity of sulfatases in the genus Rhodopirellula.</title>
        <authorList>
            <person name="Wegner C.E."/>
            <person name="Richter-Heitmann T."/>
            <person name="Klindworth A."/>
            <person name="Klockow C."/>
            <person name="Richter M."/>
            <person name="Achstetter T."/>
            <person name="Glockner F.O."/>
            <person name="Harder J."/>
        </authorList>
    </citation>
    <scope>NUCLEOTIDE SEQUENCE [LARGE SCALE GENOMIC DNA]</scope>
    <source>
        <strain evidence="4 5">SH398</strain>
    </source>
</reference>
<dbReference type="OrthoDB" id="9814042at2"/>
<comment type="caution">
    <text evidence="4">The sequence shown here is derived from an EMBL/GenBank/DDBJ whole genome shotgun (WGS) entry which is preliminary data.</text>
</comment>
<evidence type="ECO:0000256" key="3">
    <source>
        <dbReference type="PROSITE-ProRule" id="PRU00339"/>
    </source>
</evidence>
<keyword evidence="2 3" id="KW-0802">TPR repeat</keyword>
<accession>M5S655</accession>
<keyword evidence="1" id="KW-0677">Repeat</keyword>
<feature type="repeat" description="TPR" evidence="3">
    <location>
        <begin position="78"/>
        <end position="111"/>
    </location>
</feature>
<dbReference type="SUPFAM" id="SSF48452">
    <property type="entry name" value="TPR-like"/>
    <property type="match status" value="1"/>
</dbReference>
<evidence type="ECO:0000256" key="2">
    <source>
        <dbReference type="ARBA" id="ARBA00022803"/>
    </source>
</evidence>
<evidence type="ECO:0000256" key="1">
    <source>
        <dbReference type="ARBA" id="ARBA00022737"/>
    </source>
</evidence>
<dbReference type="STRING" id="1263868.RESH_02513"/>
<dbReference type="PROSITE" id="PS50005">
    <property type="entry name" value="TPR"/>
    <property type="match status" value="2"/>
</dbReference>
<dbReference type="PATRIC" id="fig|1263868.3.peg.2729"/>
<organism evidence="4 5">
    <name type="scientific">Rhodopirellula europaea SH398</name>
    <dbReference type="NCBI Taxonomy" id="1263868"/>
    <lineage>
        <taxon>Bacteria</taxon>
        <taxon>Pseudomonadati</taxon>
        <taxon>Planctomycetota</taxon>
        <taxon>Planctomycetia</taxon>
        <taxon>Pirellulales</taxon>
        <taxon>Pirellulaceae</taxon>
        <taxon>Rhodopirellula</taxon>
    </lineage>
</organism>
<feature type="repeat" description="TPR" evidence="3">
    <location>
        <begin position="112"/>
        <end position="145"/>
    </location>
</feature>
<proteinExistence type="predicted"/>
<sequence length="226" mass="24826">MMLSTLALPVGCSSIDKNHDSEFLKPLGSSLSAQSTREPMPSERLLCLETAKTVARQGHTAEAIKLYERAEQLDPTAAPVDAKLAPLYADVGNSDAAIERYKRCLLRSPNDIELANNFAWTLMEAGRFDQAISEIDQALQAEPDNVRLRSTLAVIHYRQGDHPGALRHFEKAYGSDAAHHNLAILDIDNGNFESAKTHLQIAKQSNKLDTKTQSLASVFESKGSIR</sequence>
<protein>
    <submittedName>
        <fullName evidence="4">TPR repeat-containing protein</fullName>
    </submittedName>
</protein>
<dbReference type="EMBL" id="ANOF01000081">
    <property type="protein sequence ID" value="EMI26931.1"/>
    <property type="molecule type" value="Genomic_DNA"/>
</dbReference>